<dbReference type="Pfam" id="PF13781">
    <property type="entry name" value="DoxX_3"/>
    <property type="match status" value="1"/>
</dbReference>
<sequence length="432" mass="46699">MKKKIYVLGAYGLIGSACVRHLLHAGFDVTGVGRSLKKGLQSNSRIEWCITDIARASVSDWSEVLKEADIVVNAAGALQDGGRDNLEAIHVTLIENITRALEGRDVQFIQISAAGATEQASTSFMQSKARGDRILINSQIPWQIFRPSLVISRDAYGGTALLRAAAAFPLINFQIFPETPIQTVSIDDVTYAVVKAANGAIRSGTIADLTEPNSHRFDDLKTAFRQWLGLPAWTINVKIPDAITRLLGKCADLAGLLGWRAPLRTNALKSLQDGITADADSWQKTGNPPCRSLDDTLSAMPATVQERWFARLYLMLPLAIGILSLFWIASGTIGFYALNDARHILVDRGMSPEAGMFLVIIGAVADIVLGTAVLVRRFSKYACLGMIAVSAGYLVSSLATAPDLWLDPLGPLVKVVPSIILTLFTLGILDDR</sequence>
<gene>
    <name evidence="3" type="ORF">TH25_15165</name>
</gene>
<dbReference type="Proteomes" id="UP000252517">
    <property type="component" value="Unassembled WGS sequence"/>
</dbReference>
<protein>
    <recommendedName>
        <fullName evidence="2">NAD(P)-binding domain-containing protein</fullName>
    </recommendedName>
</protein>
<evidence type="ECO:0000256" key="1">
    <source>
        <dbReference type="SAM" id="Phobius"/>
    </source>
</evidence>
<dbReference type="GO" id="GO:0044877">
    <property type="term" value="F:protein-containing complex binding"/>
    <property type="evidence" value="ECO:0007669"/>
    <property type="project" value="TreeGrafter"/>
</dbReference>
<organism evidence="3 4">
    <name type="scientific">Thalassospira profundimaris</name>
    <dbReference type="NCBI Taxonomy" id="502049"/>
    <lineage>
        <taxon>Bacteria</taxon>
        <taxon>Pseudomonadati</taxon>
        <taxon>Pseudomonadota</taxon>
        <taxon>Alphaproteobacteria</taxon>
        <taxon>Rhodospirillales</taxon>
        <taxon>Thalassospiraceae</taxon>
        <taxon>Thalassospira</taxon>
    </lineage>
</organism>
<dbReference type="InterPro" id="IPR025695">
    <property type="entry name" value="DoxX-like"/>
</dbReference>
<feature type="transmembrane region" description="Helical" evidence="1">
    <location>
        <begin position="411"/>
        <end position="429"/>
    </location>
</feature>
<dbReference type="AlphaFoldDB" id="A0A367X1V0"/>
<dbReference type="InterPro" id="IPR051207">
    <property type="entry name" value="ComplexI_NDUFA9_subunit"/>
</dbReference>
<feature type="transmembrane region" description="Helical" evidence="1">
    <location>
        <begin position="312"/>
        <end position="336"/>
    </location>
</feature>
<dbReference type="Gene3D" id="3.40.50.720">
    <property type="entry name" value="NAD(P)-binding Rossmann-like Domain"/>
    <property type="match status" value="1"/>
</dbReference>
<feature type="transmembrane region" description="Helical" evidence="1">
    <location>
        <begin position="381"/>
        <end position="399"/>
    </location>
</feature>
<dbReference type="SUPFAM" id="SSF51735">
    <property type="entry name" value="NAD(P)-binding Rossmann-fold domains"/>
    <property type="match status" value="1"/>
</dbReference>
<reference evidence="3 4" key="1">
    <citation type="submission" date="2014-07" db="EMBL/GenBank/DDBJ databases">
        <title>Draft genome sequence of Thalassospira profundimaris S25-3-2.</title>
        <authorList>
            <person name="Lai Q."/>
            <person name="Shao Z."/>
        </authorList>
    </citation>
    <scope>NUCLEOTIDE SEQUENCE [LARGE SCALE GENOMIC DNA]</scope>
    <source>
        <strain evidence="3 4">S25-3-2</strain>
    </source>
</reference>
<dbReference type="EMBL" id="JPWH01000012">
    <property type="protein sequence ID" value="RCK47627.1"/>
    <property type="molecule type" value="Genomic_DNA"/>
</dbReference>
<evidence type="ECO:0000313" key="4">
    <source>
        <dbReference type="Proteomes" id="UP000252517"/>
    </source>
</evidence>
<dbReference type="RefSeq" id="WP_114089103.1">
    <property type="nucleotide sequence ID" value="NZ_JPWH01000012.1"/>
</dbReference>
<keyword evidence="1" id="KW-0812">Transmembrane</keyword>
<keyword evidence="1" id="KW-1133">Transmembrane helix</keyword>
<dbReference type="OrthoDB" id="9814124at2"/>
<keyword evidence="1" id="KW-0472">Membrane</keyword>
<feature type="domain" description="NAD(P)-binding" evidence="2">
    <location>
        <begin position="9"/>
        <end position="155"/>
    </location>
</feature>
<name>A0A367X1V0_9PROT</name>
<evidence type="ECO:0000259" key="2">
    <source>
        <dbReference type="Pfam" id="PF13460"/>
    </source>
</evidence>
<dbReference type="InterPro" id="IPR016040">
    <property type="entry name" value="NAD(P)-bd_dom"/>
</dbReference>
<dbReference type="PROSITE" id="PS51257">
    <property type="entry name" value="PROKAR_LIPOPROTEIN"/>
    <property type="match status" value="1"/>
</dbReference>
<dbReference type="InterPro" id="IPR036291">
    <property type="entry name" value="NAD(P)-bd_dom_sf"/>
</dbReference>
<dbReference type="Pfam" id="PF13460">
    <property type="entry name" value="NAD_binding_10"/>
    <property type="match status" value="1"/>
</dbReference>
<feature type="transmembrane region" description="Helical" evidence="1">
    <location>
        <begin position="356"/>
        <end position="374"/>
    </location>
</feature>
<accession>A0A367X1V0</accession>
<proteinExistence type="predicted"/>
<dbReference type="PANTHER" id="PTHR12126:SF11">
    <property type="entry name" value="NADH DEHYDROGENASE [UBIQUINONE] 1 ALPHA SUBCOMPLEX SUBUNIT 9, MITOCHONDRIAL"/>
    <property type="match status" value="1"/>
</dbReference>
<dbReference type="PANTHER" id="PTHR12126">
    <property type="entry name" value="NADH-UBIQUINONE OXIDOREDUCTASE 39 KDA SUBUNIT-RELATED"/>
    <property type="match status" value="1"/>
</dbReference>
<comment type="caution">
    <text evidence="3">The sequence shown here is derived from an EMBL/GenBank/DDBJ whole genome shotgun (WGS) entry which is preliminary data.</text>
</comment>
<evidence type="ECO:0000313" key="3">
    <source>
        <dbReference type="EMBL" id="RCK47627.1"/>
    </source>
</evidence>